<dbReference type="InterPro" id="IPR029058">
    <property type="entry name" value="AB_hydrolase_fold"/>
</dbReference>
<dbReference type="PANTHER" id="PTHR43798">
    <property type="entry name" value="MONOACYLGLYCEROL LIPASE"/>
    <property type="match status" value="1"/>
</dbReference>
<dbReference type="Proteomes" id="UP001596170">
    <property type="component" value="Unassembled WGS sequence"/>
</dbReference>
<dbReference type="InterPro" id="IPR000073">
    <property type="entry name" value="AB_hydrolase_1"/>
</dbReference>
<keyword evidence="3" id="KW-1185">Reference proteome</keyword>
<evidence type="ECO:0000313" key="2">
    <source>
        <dbReference type="EMBL" id="MFC6040931.1"/>
    </source>
</evidence>
<gene>
    <name evidence="2" type="ORF">ACFPYN_16005</name>
</gene>
<reference evidence="3" key="1">
    <citation type="journal article" date="2019" name="Int. J. Syst. Evol. Microbiol.">
        <title>The Global Catalogue of Microorganisms (GCM) 10K type strain sequencing project: providing services to taxonomists for standard genome sequencing and annotation.</title>
        <authorList>
            <consortium name="The Broad Institute Genomics Platform"/>
            <consortium name="The Broad Institute Genome Sequencing Center for Infectious Disease"/>
            <person name="Wu L."/>
            <person name="Ma J."/>
        </authorList>
    </citation>
    <scope>NUCLEOTIDE SEQUENCE [LARGE SCALE GENOMIC DNA]</scope>
    <source>
        <strain evidence="3">CCUG 54527</strain>
    </source>
</reference>
<dbReference type="EMBL" id="JBHSRI010000025">
    <property type="protein sequence ID" value="MFC6040931.1"/>
    <property type="molecule type" value="Genomic_DNA"/>
</dbReference>
<proteinExistence type="predicted"/>
<sequence length="265" mass="29378">MIMRDHHQIELSNLTLAYQDSGEGDAIVLLHGFCGSHAYFDKIIPTLSERNRVIVPDLPGHGDSTFPKGNYEMEYMADTLKELLDGLNLDKVTLFGHSLGGYITLAFAEKYEERLHGYSLIHSTALPDSEDAKEGRNAAIEKVESEGVSSLINDLIPKLFAPENLESHAEDVEKAKNIGYETTNEGAIGMLKAMKNRPDRNHVLKNSNLPALLIAGEKDQVIPPEKTFSVHKDTISQALIKGSGHMSMMEKPEILISEIQHFLKS</sequence>
<name>A0ABW1LBT0_9BACL</name>
<dbReference type="Gene3D" id="3.40.50.1820">
    <property type="entry name" value="alpha/beta hydrolase"/>
    <property type="match status" value="1"/>
</dbReference>
<comment type="caution">
    <text evidence="2">The sequence shown here is derived from an EMBL/GenBank/DDBJ whole genome shotgun (WGS) entry which is preliminary data.</text>
</comment>
<keyword evidence="2" id="KW-0378">Hydrolase</keyword>
<dbReference type="SUPFAM" id="SSF53474">
    <property type="entry name" value="alpha/beta-Hydrolases"/>
    <property type="match status" value="1"/>
</dbReference>
<dbReference type="GO" id="GO:0016787">
    <property type="term" value="F:hydrolase activity"/>
    <property type="evidence" value="ECO:0007669"/>
    <property type="project" value="UniProtKB-KW"/>
</dbReference>
<feature type="domain" description="AB hydrolase-1" evidence="1">
    <location>
        <begin position="26"/>
        <end position="252"/>
    </location>
</feature>
<dbReference type="Pfam" id="PF00561">
    <property type="entry name" value="Abhydrolase_1"/>
    <property type="match status" value="1"/>
</dbReference>
<protein>
    <submittedName>
        <fullName evidence="2">Alpha/beta fold hydrolase</fullName>
    </submittedName>
</protein>
<evidence type="ECO:0000259" key="1">
    <source>
        <dbReference type="Pfam" id="PF00561"/>
    </source>
</evidence>
<organism evidence="2 3">
    <name type="scientific">Paenisporosarcina macmurdoensis</name>
    <dbReference type="NCBI Taxonomy" id="212659"/>
    <lineage>
        <taxon>Bacteria</taxon>
        <taxon>Bacillati</taxon>
        <taxon>Bacillota</taxon>
        <taxon>Bacilli</taxon>
        <taxon>Bacillales</taxon>
        <taxon>Caryophanaceae</taxon>
        <taxon>Paenisporosarcina</taxon>
    </lineage>
</organism>
<accession>A0ABW1LBT0</accession>
<dbReference type="PRINTS" id="PR00412">
    <property type="entry name" value="EPOXHYDRLASE"/>
</dbReference>
<dbReference type="InterPro" id="IPR050266">
    <property type="entry name" value="AB_hydrolase_sf"/>
</dbReference>
<evidence type="ECO:0000313" key="3">
    <source>
        <dbReference type="Proteomes" id="UP001596170"/>
    </source>
</evidence>
<dbReference type="RefSeq" id="WP_377735543.1">
    <property type="nucleotide sequence ID" value="NZ_JBHSRI010000025.1"/>
</dbReference>
<dbReference type="InterPro" id="IPR000639">
    <property type="entry name" value="Epox_hydrolase-like"/>
</dbReference>
<dbReference type="PRINTS" id="PR00111">
    <property type="entry name" value="ABHYDROLASE"/>
</dbReference>